<dbReference type="Proteomes" id="UP000654075">
    <property type="component" value="Unassembled WGS sequence"/>
</dbReference>
<evidence type="ECO:0000256" key="1">
    <source>
        <dbReference type="SAM" id="MobiDB-lite"/>
    </source>
</evidence>
<dbReference type="InterPro" id="IPR034154">
    <property type="entry name" value="TOPRIM_DnaG/twinkle"/>
</dbReference>
<evidence type="ECO:0000313" key="3">
    <source>
        <dbReference type="Proteomes" id="UP000654075"/>
    </source>
</evidence>
<gene>
    <name evidence="2" type="ORF">PGLA1383_LOCUS43842</name>
</gene>
<organism evidence="2 3">
    <name type="scientific">Polarella glacialis</name>
    <name type="common">Dinoflagellate</name>
    <dbReference type="NCBI Taxonomy" id="89957"/>
    <lineage>
        <taxon>Eukaryota</taxon>
        <taxon>Sar</taxon>
        <taxon>Alveolata</taxon>
        <taxon>Dinophyceae</taxon>
        <taxon>Suessiales</taxon>
        <taxon>Suessiaceae</taxon>
        <taxon>Polarella</taxon>
    </lineage>
</organism>
<dbReference type="AlphaFoldDB" id="A0A813GV03"/>
<sequence length="338" mass="36230">DMDPAFTVRPLPQAVRSEVPVRSLPCRTQRPVNLGDHVPERLKAVLRLGAGTAGLAAVVSCRRHRRRKAVLCRRAFAGKTPEQLAHDEAVAEDIMDQMLYRHGGDQLLEGQQVTGLLCPECGGGQSRESAFSVKVQEGRFLCNCHRAKCRFHSSLPIPGEARAVSGHQPVASSSAGGSPKRAHLVPSAGHRGARFGSTQSAPMGKREPVSGQLLEYLVKERCIPEEVVRRNHVSQMKARFPDHGEEEAIVFAYHADDRVVAEKLRTIAKRFISTPGGEACLYGVDDLVGADVIVLTEGEMDKLSVEAAGIQAVASLHSGCGGGCSLAFGAAESLGHAR</sequence>
<dbReference type="PANTHER" id="PTHR12873">
    <property type="entry name" value="T7-LIKE MITOCHONDRIAL DNA HELICASE"/>
    <property type="match status" value="1"/>
</dbReference>
<dbReference type="InterPro" id="IPR027032">
    <property type="entry name" value="Twinkle-like"/>
</dbReference>
<feature type="non-terminal residue" evidence="2">
    <location>
        <position position="1"/>
    </location>
</feature>
<dbReference type="PANTHER" id="PTHR12873:SF0">
    <property type="entry name" value="TWINKLE MTDNA HELICASE"/>
    <property type="match status" value="1"/>
</dbReference>
<dbReference type="OrthoDB" id="275278at2759"/>
<dbReference type="CDD" id="cd01029">
    <property type="entry name" value="TOPRIM_primases"/>
    <property type="match status" value="1"/>
</dbReference>
<dbReference type="GO" id="GO:0003697">
    <property type="term" value="F:single-stranded DNA binding"/>
    <property type="evidence" value="ECO:0007669"/>
    <property type="project" value="InterPro"/>
</dbReference>
<dbReference type="GO" id="GO:0043139">
    <property type="term" value="F:5'-3' DNA helicase activity"/>
    <property type="evidence" value="ECO:0007669"/>
    <property type="project" value="InterPro"/>
</dbReference>
<feature type="non-terminal residue" evidence="2">
    <location>
        <position position="338"/>
    </location>
</feature>
<evidence type="ECO:0000313" key="2">
    <source>
        <dbReference type="EMBL" id="CAE8626967.1"/>
    </source>
</evidence>
<name>A0A813GV03_POLGL</name>
<accession>A0A813GV03</accession>
<comment type="caution">
    <text evidence="2">The sequence shown here is derived from an EMBL/GenBank/DDBJ whole genome shotgun (WGS) entry which is preliminary data.</text>
</comment>
<keyword evidence="3" id="KW-1185">Reference proteome</keyword>
<proteinExistence type="predicted"/>
<feature type="region of interest" description="Disordered" evidence="1">
    <location>
        <begin position="163"/>
        <end position="206"/>
    </location>
</feature>
<dbReference type="SUPFAM" id="SSF56731">
    <property type="entry name" value="DNA primase core"/>
    <property type="match status" value="1"/>
</dbReference>
<reference evidence="2" key="1">
    <citation type="submission" date="2021-02" db="EMBL/GenBank/DDBJ databases">
        <authorList>
            <person name="Dougan E. K."/>
            <person name="Rhodes N."/>
            <person name="Thang M."/>
            <person name="Chan C."/>
        </authorList>
    </citation>
    <scope>NUCLEOTIDE SEQUENCE</scope>
</reference>
<dbReference type="EMBL" id="CAJNNV010029083">
    <property type="protein sequence ID" value="CAE8626967.1"/>
    <property type="molecule type" value="Genomic_DNA"/>
</dbReference>
<protein>
    <submittedName>
        <fullName evidence="2">Uncharacterized protein</fullName>
    </submittedName>
</protein>